<accession>A0A1W2BPD7</accession>
<dbReference type="AlphaFoldDB" id="A0A1W2BPD7"/>
<proteinExistence type="predicted"/>
<sequence>MKKPFEKAKTTDEIPENFKAKTTDEILENFREKMEKEFKLGIPRNKLRYATDGFLNGRTMANRDCEGRGIPGRFKIGRQIAYPVDGTVEYLRTILTVA</sequence>
<protein>
    <submittedName>
        <fullName evidence="1">Uncharacterized protein</fullName>
    </submittedName>
</protein>
<dbReference type="OrthoDB" id="5422881at2"/>
<dbReference type="Proteomes" id="UP000192418">
    <property type="component" value="Unassembled WGS sequence"/>
</dbReference>
<evidence type="ECO:0000313" key="1">
    <source>
        <dbReference type="EMBL" id="SMC74733.1"/>
    </source>
</evidence>
<name>A0A1W2BPD7_9BACT</name>
<reference evidence="1 2" key="1">
    <citation type="submission" date="2017-04" db="EMBL/GenBank/DDBJ databases">
        <authorList>
            <person name="Afonso C.L."/>
            <person name="Miller P.J."/>
            <person name="Scott M.A."/>
            <person name="Spackman E."/>
            <person name="Goraichik I."/>
            <person name="Dimitrov K.M."/>
            <person name="Suarez D.L."/>
            <person name="Swayne D.E."/>
        </authorList>
    </citation>
    <scope>NUCLEOTIDE SEQUENCE [LARGE SCALE GENOMIC DNA]</scope>
    <source>
        <strain evidence="1 2">DSM 3385</strain>
    </source>
</reference>
<dbReference type="STRING" id="1121400.SAMN02746065_10925"/>
<evidence type="ECO:0000313" key="2">
    <source>
        <dbReference type="Proteomes" id="UP000192418"/>
    </source>
</evidence>
<keyword evidence="2" id="KW-1185">Reference proteome</keyword>
<organism evidence="1 2">
    <name type="scientific">Desulfocicer vacuolatum DSM 3385</name>
    <dbReference type="NCBI Taxonomy" id="1121400"/>
    <lineage>
        <taxon>Bacteria</taxon>
        <taxon>Pseudomonadati</taxon>
        <taxon>Thermodesulfobacteriota</taxon>
        <taxon>Desulfobacteria</taxon>
        <taxon>Desulfobacterales</taxon>
        <taxon>Desulfobacteraceae</taxon>
        <taxon>Desulfocicer</taxon>
    </lineage>
</organism>
<dbReference type="EMBL" id="FWXY01000009">
    <property type="protein sequence ID" value="SMC74733.1"/>
    <property type="molecule type" value="Genomic_DNA"/>
</dbReference>
<dbReference type="RefSeq" id="WP_084068785.1">
    <property type="nucleotide sequence ID" value="NZ_FWXY01000009.1"/>
</dbReference>
<gene>
    <name evidence="1" type="ORF">SAMN02746065_10925</name>
</gene>